<reference evidence="8 9" key="1">
    <citation type="journal article" date="2019" name="Sci. Rep.">
        <title>A high-quality genome of Eragrostis curvula grass provides insights into Poaceae evolution and supports new strategies to enhance forage quality.</title>
        <authorList>
            <person name="Carballo J."/>
            <person name="Santos B.A.C.M."/>
            <person name="Zappacosta D."/>
            <person name="Garbus I."/>
            <person name="Selva J.P."/>
            <person name="Gallo C.A."/>
            <person name="Diaz A."/>
            <person name="Albertini E."/>
            <person name="Caccamo M."/>
            <person name="Echenique V."/>
        </authorList>
    </citation>
    <scope>NUCLEOTIDE SEQUENCE [LARGE SCALE GENOMIC DNA]</scope>
    <source>
        <strain evidence="9">cv. Victoria</strain>
        <tissue evidence="8">Leaf</tissue>
    </source>
</reference>
<protein>
    <recommendedName>
        <fullName evidence="7">SIAH-type domain-containing protein</fullName>
    </recommendedName>
</protein>
<dbReference type="InterPro" id="IPR044286">
    <property type="entry name" value="SINL_plant"/>
</dbReference>
<evidence type="ECO:0000259" key="7">
    <source>
        <dbReference type="PROSITE" id="PS51081"/>
    </source>
</evidence>
<organism evidence="8 9">
    <name type="scientific">Eragrostis curvula</name>
    <name type="common">weeping love grass</name>
    <dbReference type="NCBI Taxonomy" id="38414"/>
    <lineage>
        <taxon>Eukaryota</taxon>
        <taxon>Viridiplantae</taxon>
        <taxon>Streptophyta</taxon>
        <taxon>Embryophyta</taxon>
        <taxon>Tracheophyta</taxon>
        <taxon>Spermatophyta</taxon>
        <taxon>Magnoliopsida</taxon>
        <taxon>Liliopsida</taxon>
        <taxon>Poales</taxon>
        <taxon>Poaceae</taxon>
        <taxon>PACMAD clade</taxon>
        <taxon>Chloridoideae</taxon>
        <taxon>Eragrostideae</taxon>
        <taxon>Eragrostidinae</taxon>
        <taxon>Eragrostis</taxon>
    </lineage>
</organism>
<evidence type="ECO:0000256" key="1">
    <source>
        <dbReference type="ARBA" id="ARBA00022723"/>
    </source>
</evidence>
<dbReference type="InterPro" id="IPR013083">
    <property type="entry name" value="Znf_RING/FYVE/PHD"/>
</dbReference>
<keyword evidence="3" id="KW-0862">Zinc</keyword>
<evidence type="ECO:0000256" key="3">
    <source>
        <dbReference type="ARBA" id="ARBA00022833"/>
    </source>
</evidence>
<dbReference type="Pfam" id="PF21361">
    <property type="entry name" value="Sina_ZnF"/>
    <property type="match status" value="1"/>
</dbReference>
<keyword evidence="2 5" id="KW-0863">Zinc-finger</keyword>
<dbReference type="PROSITE" id="PS51081">
    <property type="entry name" value="ZF_SIAH"/>
    <property type="match status" value="1"/>
</dbReference>
<name>A0A5J9UFN8_9POAL</name>
<accession>A0A5J9UFN8</accession>
<dbReference type="InterPro" id="IPR013010">
    <property type="entry name" value="Znf_SIAH"/>
</dbReference>
<dbReference type="EMBL" id="RWGY01000026">
    <property type="protein sequence ID" value="TVU22147.1"/>
    <property type="molecule type" value="Genomic_DNA"/>
</dbReference>
<dbReference type="Gene3D" id="3.30.40.10">
    <property type="entry name" value="Zinc/RING finger domain, C3HC4 (zinc finger)"/>
    <property type="match status" value="1"/>
</dbReference>
<sequence length="346" mass="37048">MAEEQHKRPSPTPSDESLSSKKLKALQAPPVVVKQEPGEVQVAQGGMGWSLARAAAGGPVNLAVERPRFNVSFEVRLFHCAVAECYSPLKPPVHKCEAGGHLLCDNCRRDGQCRICDGAATFVRCPEVDRFINGARVPCPYEASGCDASVVYHEIPEHRDACTFAPCPCLAPGCDFKAPPPALRDHLAGEHGWTVHRLSAYAKAHTLRVPGAAESQRLLVVEGDAPRVFLLSLRRRGEGAVAVSLACVRAGAAAAGPHYKCCLWAAAPTPPDAPRQMERRVMLETDVASCAAPGGPAVEAGLWLYVMPEMLHGPSKEVQLRIRIEEIRPASASARSANAPRSVVQA</sequence>
<dbReference type="GO" id="GO:0016567">
    <property type="term" value="P:protein ubiquitination"/>
    <property type="evidence" value="ECO:0007669"/>
    <property type="project" value="UniProtKB-UniPathway"/>
</dbReference>
<evidence type="ECO:0000313" key="9">
    <source>
        <dbReference type="Proteomes" id="UP000324897"/>
    </source>
</evidence>
<dbReference type="Gramene" id="TVU22147">
    <property type="protein sequence ID" value="TVU22147"/>
    <property type="gene ID" value="EJB05_31829"/>
</dbReference>
<feature type="domain" description="SIAH-type" evidence="7">
    <location>
        <begin position="134"/>
        <end position="192"/>
    </location>
</feature>
<dbReference type="AlphaFoldDB" id="A0A5J9UFN8"/>
<dbReference type="PANTHER" id="PTHR46632:SF31">
    <property type="entry name" value="SIAH-TYPE DOMAIN-CONTAINING PROTEIN"/>
    <property type="match status" value="1"/>
</dbReference>
<proteinExistence type="predicted"/>
<dbReference type="GO" id="GO:0008270">
    <property type="term" value="F:zinc ion binding"/>
    <property type="evidence" value="ECO:0007669"/>
    <property type="project" value="UniProtKB-KW"/>
</dbReference>
<evidence type="ECO:0000256" key="2">
    <source>
        <dbReference type="ARBA" id="ARBA00022771"/>
    </source>
</evidence>
<comment type="caution">
    <text evidence="8">The sequence shown here is derived from an EMBL/GenBank/DDBJ whole genome shotgun (WGS) entry which is preliminary data.</text>
</comment>
<keyword evidence="1" id="KW-0479">Metal-binding</keyword>
<dbReference type="PANTHER" id="PTHR46632">
    <property type="entry name" value="E3 UBIQUITIN-PROTEIN LIGASE SINA-LIKE 4"/>
    <property type="match status" value="1"/>
</dbReference>
<evidence type="ECO:0000313" key="8">
    <source>
        <dbReference type="EMBL" id="TVU22147.1"/>
    </source>
</evidence>
<dbReference type="OrthoDB" id="4788989at2759"/>
<evidence type="ECO:0000256" key="5">
    <source>
        <dbReference type="PROSITE-ProRule" id="PRU00455"/>
    </source>
</evidence>
<dbReference type="UniPathway" id="UPA00143"/>
<feature type="region of interest" description="Disordered" evidence="6">
    <location>
        <begin position="1"/>
        <end position="21"/>
    </location>
</feature>
<evidence type="ECO:0000256" key="6">
    <source>
        <dbReference type="SAM" id="MobiDB-lite"/>
    </source>
</evidence>
<evidence type="ECO:0000256" key="4">
    <source>
        <dbReference type="ARBA" id="ARBA00024004"/>
    </source>
</evidence>
<keyword evidence="9" id="KW-1185">Reference proteome</keyword>
<dbReference type="SUPFAM" id="SSF49599">
    <property type="entry name" value="TRAF domain-like"/>
    <property type="match status" value="1"/>
</dbReference>
<comment type="function">
    <text evidence="4">E3 ubiquitin-protein ligase that mediates ubiquitination and subsequent proteasomal degradation of target proteins. E3 ubiquitin ligases accept ubiquitin from an E2 ubiquitin-conjugating enzyme in the form of a thioester and then directly transfers the ubiquitin to targeted substrates. It probably triggers the ubiquitin-mediated degradation of different substrates.</text>
</comment>
<gene>
    <name evidence="8" type="ORF">EJB05_31829</name>
</gene>
<dbReference type="Proteomes" id="UP000324897">
    <property type="component" value="Unassembled WGS sequence"/>
</dbReference>